<dbReference type="CDD" id="cd02440">
    <property type="entry name" value="AdoMet_MTases"/>
    <property type="match status" value="1"/>
</dbReference>
<evidence type="ECO:0000256" key="1">
    <source>
        <dbReference type="ARBA" id="ARBA00022679"/>
    </source>
</evidence>
<proteinExistence type="predicted"/>
<accession>A0A9E2KDF6</accession>
<evidence type="ECO:0000313" key="3">
    <source>
        <dbReference type="EMBL" id="MBU3804492.1"/>
    </source>
</evidence>
<dbReference type="GO" id="GO:0008168">
    <property type="term" value="F:methyltransferase activity"/>
    <property type="evidence" value="ECO:0007669"/>
    <property type="project" value="UniProtKB-KW"/>
</dbReference>
<evidence type="ECO:0000313" key="4">
    <source>
        <dbReference type="Proteomes" id="UP000824229"/>
    </source>
</evidence>
<protein>
    <submittedName>
        <fullName evidence="3">Class I SAM-dependent methyltransferase</fullName>
    </submittedName>
</protein>
<organism evidence="3 4">
    <name type="scientific">Candidatus Cellulosilyticum pullistercoris</name>
    <dbReference type="NCBI Taxonomy" id="2838521"/>
    <lineage>
        <taxon>Bacteria</taxon>
        <taxon>Bacillati</taxon>
        <taxon>Bacillota</taxon>
        <taxon>Clostridia</taxon>
        <taxon>Lachnospirales</taxon>
        <taxon>Cellulosilyticaceae</taxon>
        <taxon>Cellulosilyticum</taxon>
    </lineage>
</organism>
<dbReference type="AlphaFoldDB" id="A0A9E2KDF6"/>
<keyword evidence="1" id="KW-0808">Transferase</keyword>
<reference evidence="3" key="2">
    <citation type="submission" date="2021-04" db="EMBL/GenBank/DDBJ databases">
        <authorList>
            <person name="Gilroy R."/>
        </authorList>
    </citation>
    <scope>NUCLEOTIDE SEQUENCE</scope>
    <source>
        <strain evidence="3">B5-657</strain>
    </source>
</reference>
<gene>
    <name evidence="3" type="ORF">H9872_07030</name>
</gene>
<sequence>MEAYSEFANVYDIFMEDTPYEEWYKFIKTCIKEQEVTVQSVCELGCGTGKMTMLFAKSGCDVIGIDYSPEMLMVAQDRAFEEEVSILYLMQDMSEFEINRRVDLICSCCDSINYLLEEDEVKSTFERVETYLTPNGLFIFDMNTPYKYKEVLGNQIFADQTDEAAYIWENFYDEEEEINEYEVSFFIKDEEGKYERTIENHYQRAYSKEYICSLLEEVGLEVIQMYDNYSKQSVSHKTQRITYVARKRNERIENHE</sequence>
<dbReference type="Proteomes" id="UP000824229">
    <property type="component" value="Unassembled WGS sequence"/>
</dbReference>
<dbReference type="EMBL" id="JAHLFQ010000160">
    <property type="protein sequence ID" value="MBU3804492.1"/>
    <property type="molecule type" value="Genomic_DNA"/>
</dbReference>
<dbReference type="Gene3D" id="2.20.25.110">
    <property type="entry name" value="S-adenosyl-L-methionine-dependent methyltransferases"/>
    <property type="match status" value="1"/>
</dbReference>
<dbReference type="Pfam" id="PF13649">
    <property type="entry name" value="Methyltransf_25"/>
    <property type="match status" value="1"/>
</dbReference>
<reference evidence="3" key="1">
    <citation type="journal article" date="2021" name="PeerJ">
        <title>Extensive microbial diversity within the chicken gut microbiome revealed by metagenomics and culture.</title>
        <authorList>
            <person name="Gilroy R."/>
            <person name="Ravi A."/>
            <person name="Getino M."/>
            <person name="Pursley I."/>
            <person name="Horton D.L."/>
            <person name="Alikhan N.F."/>
            <person name="Baker D."/>
            <person name="Gharbi K."/>
            <person name="Hall N."/>
            <person name="Watson M."/>
            <person name="Adriaenssens E.M."/>
            <person name="Foster-Nyarko E."/>
            <person name="Jarju S."/>
            <person name="Secka A."/>
            <person name="Antonio M."/>
            <person name="Oren A."/>
            <person name="Chaudhuri R.R."/>
            <person name="La Ragione R."/>
            <person name="Hildebrand F."/>
            <person name="Pallen M.J."/>
        </authorList>
    </citation>
    <scope>NUCLEOTIDE SEQUENCE</scope>
    <source>
        <strain evidence="3">B5-657</strain>
    </source>
</reference>
<dbReference type="InterPro" id="IPR041698">
    <property type="entry name" value="Methyltransf_25"/>
</dbReference>
<dbReference type="SUPFAM" id="SSF53335">
    <property type="entry name" value="S-adenosyl-L-methionine-dependent methyltransferases"/>
    <property type="match status" value="1"/>
</dbReference>
<evidence type="ECO:0000259" key="2">
    <source>
        <dbReference type="Pfam" id="PF13649"/>
    </source>
</evidence>
<feature type="domain" description="Methyltransferase" evidence="2">
    <location>
        <begin position="41"/>
        <end position="136"/>
    </location>
</feature>
<dbReference type="InterPro" id="IPR029063">
    <property type="entry name" value="SAM-dependent_MTases_sf"/>
</dbReference>
<keyword evidence="3" id="KW-0489">Methyltransferase</keyword>
<comment type="caution">
    <text evidence="3">The sequence shown here is derived from an EMBL/GenBank/DDBJ whole genome shotgun (WGS) entry which is preliminary data.</text>
</comment>
<name>A0A9E2KDF6_9FIRM</name>
<dbReference type="Gene3D" id="3.40.50.150">
    <property type="entry name" value="Vaccinia Virus protein VP39"/>
    <property type="match status" value="1"/>
</dbReference>
<dbReference type="PANTHER" id="PTHR43861">
    <property type="entry name" value="TRANS-ACONITATE 2-METHYLTRANSFERASE-RELATED"/>
    <property type="match status" value="1"/>
</dbReference>
<dbReference type="GO" id="GO:0032259">
    <property type="term" value="P:methylation"/>
    <property type="evidence" value="ECO:0007669"/>
    <property type="project" value="UniProtKB-KW"/>
</dbReference>